<sequence>MFTVADLPAATAYASFIGMLAFLTGYSYYYIRASKISPSEFPKKPGTFEWS</sequence>
<evidence type="ECO:0000313" key="3">
    <source>
        <dbReference type="Proteomes" id="UP000799753"/>
    </source>
</evidence>
<name>A0A6A6RLG9_9PLEO</name>
<dbReference type="EMBL" id="MU006802">
    <property type="protein sequence ID" value="KAF2635947.1"/>
    <property type="molecule type" value="Genomic_DNA"/>
</dbReference>
<evidence type="ECO:0000313" key="2">
    <source>
        <dbReference type="EMBL" id="KAF2635947.1"/>
    </source>
</evidence>
<keyword evidence="1" id="KW-0472">Membrane</keyword>
<accession>A0A6A6RLG9</accession>
<keyword evidence="3" id="KW-1185">Reference proteome</keyword>
<evidence type="ECO:0000256" key="1">
    <source>
        <dbReference type="SAM" id="Phobius"/>
    </source>
</evidence>
<gene>
    <name evidence="2" type="ORF">P280DRAFT_473567</name>
</gene>
<proteinExistence type="predicted"/>
<organism evidence="2 3">
    <name type="scientific">Massarina eburnea CBS 473.64</name>
    <dbReference type="NCBI Taxonomy" id="1395130"/>
    <lineage>
        <taxon>Eukaryota</taxon>
        <taxon>Fungi</taxon>
        <taxon>Dikarya</taxon>
        <taxon>Ascomycota</taxon>
        <taxon>Pezizomycotina</taxon>
        <taxon>Dothideomycetes</taxon>
        <taxon>Pleosporomycetidae</taxon>
        <taxon>Pleosporales</taxon>
        <taxon>Massarineae</taxon>
        <taxon>Massarinaceae</taxon>
        <taxon>Massarina</taxon>
    </lineage>
</organism>
<protein>
    <submittedName>
        <fullName evidence="2">Uncharacterized protein</fullName>
    </submittedName>
</protein>
<reference evidence="2" key="1">
    <citation type="journal article" date="2020" name="Stud. Mycol.">
        <title>101 Dothideomycetes genomes: a test case for predicting lifestyles and emergence of pathogens.</title>
        <authorList>
            <person name="Haridas S."/>
            <person name="Albert R."/>
            <person name="Binder M."/>
            <person name="Bloem J."/>
            <person name="Labutti K."/>
            <person name="Salamov A."/>
            <person name="Andreopoulos B."/>
            <person name="Baker S."/>
            <person name="Barry K."/>
            <person name="Bills G."/>
            <person name="Bluhm B."/>
            <person name="Cannon C."/>
            <person name="Castanera R."/>
            <person name="Culley D."/>
            <person name="Daum C."/>
            <person name="Ezra D."/>
            <person name="Gonzalez J."/>
            <person name="Henrissat B."/>
            <person name="Kuo A."/>
            <person name="Liang C."/>
            <person name="Lipzen A."/>
            <person name="Lutzoni F."/>
            <person name="Magnuson J."/>
            <person name="Mondo S."/>
            <person name="Nolan M."/>
            <person name="Ohm R."/>
            <person name="Pangilinan J."/>
            <person name="Park H.-J."/>
            <person name="Ramirez L."/>
            <person name="Alfaro M."/>
            <person name="Sun H."/>
            <person name="Tritt A."/>
            <person name="Yoshinaga Y."/>
            <person name="Zwiers L.-H."/>
            <person name="Turgeon B."/>
            <person name="Goodwin S."/>
            <person name="Spatafora J."/>
            <person name="Crous P."/>
            <person name="Grigoriev I."/>
        </authorList>
    </citation>
    <scope>NUCLEOTIDE SEQUENCE</scope>
    <source>
        <strain evidence="2">CBS 473.64</strain>
    </source>
</reference>
<feature type="transmembrane region" description="Helical" evidence="1">
    <location>
        <begin position="12"/>
        <end position="31"/>
    </location>
</feature>
<keyword evidence="1" id="KW-1133">Transmembrane helix</keyword>
<dbReference type="AlphaFoldDB" id="A0A6A6RLG9"/>
<keyword evidence="1" id="KW-0812">Transmembrane</keyword>
<dbReference type="Proteomes" id="UP000799753">
    <property type="component" value="Unassembled WGS sequence"/>
</dbReference>